<dbReference type="Proteomes" id="UP001385951">
    <property type="component" value="Unassembled WGS sequence"/>
</dbReference>
<dbReference type="SUPFAM" id="SSF51735">
    <property type="entry name" value="NAD(P)-binding Rossmann-fold domains"/>
    <property type="match status" value="1"/>
</dbReference>
<comment type="similarity">
    <text evidence="1">Belongs to the Gfo/Idh/MocA family.</text>
</comment>
<dbReference type="PANTHER" id="PTHR43708">
    <property type="entry name" value="CONSERVED EXPRESSED OXIDOREDUCTASE (EUROFUNG)"/>
    <property type="match status" value="1"/>
</dbReference>
<evidence type="ECO:0000313" key="6">
    <source>
        <dbReference type="Proteomes" id="UP001385951"/>
    </source>
</evidence>
<dbReference type="GO" id="GO:0016491">
    <property type="term" value="F:oxidoreductase activity"/>
    <property type="evidence" value="ECO:0007669"/>
    <property type="project" value="UniProtKB-KW"/>
</dbReference>
<gene>
    <name evidence="5" type="ORF">QCA50_000175</name>
</gene>
<dbReference type="AlphaFoldDB" id="A0AAW0GW50"/>
<organism evidence="5 6">
    <name type="scientific">Cerrena zonata</name>
    <dbReference type="NCBI Taxonomy" id="2478898"/>
    <lineage>
        <taxon>Eukaryota</taxon>
        <taxon>Fungi</taxon>
        <taxon>Dikarya</taxon>
        <taxon>Basidiomycota</taxon>
        <taxon>Agaricomycotina</taxon>
        <taxon>Agaricomycetes</taxon>
        <taxon>Polyporales</taxon>
        <taxon>Cerrenaceae</taxon>
        <taxon>Cerrena</taxon>
    </lineage>
</organism>
<feature type="domain" description="Gfo/Idh/MocA-like oxidoreductase C-terminal" evidence="4">
    <location>
        <begin position="156"/>
        <end position="383"/>
    </location>
</feature>
<evidence type="ECO:0000259" key="4">
    <source>
        <dbReference type="Pfam" id="PF02894"/>
    </source>
</evidence>
<evidence type="ECO:0000256" key="2">
    <source>
        <dbReference type="ARBA" id="ARBA00023002"/>
    </source>
</evidence>
<dbReference type="Gene3D" id="3.40.50.720">
    <property type="entry name" value="NAD(P)-binding Rossmann-like Domain"/>
    <property type="match status" value="1"/>
</dbReference>
<proteinExistence type="inferred from homology"/>
<feature type="domain" description="Gfo/Idh/MocA-like oxidoreductase N-terminal" evidence="3">
    <location>
        <begin position="6"/>
        <end position="128"/>
    </location>
</feature>
<dbReference type="InterPro" id="IPR004104">
    <property type="entry name" value="Gfo/Idh/MocA-like_OxRdtase_C"/>
</dbReference>
<name>A0AAW0GW50_9APHY</name>
<evidence type="ECO:0008006" key="7">
    <source>
        <dbReference type="Google" id="ProtNLM"/>
    </source>
</evidence>
<protein>
    <recommendedName>
        <fullName evidence="7">Oxidoreductase</fullName>
    </recommendedName>
</protein>
<dbReference type="InterPro" id="IPR036291">
    <property type="entry name" value="NAD(P)-bd_dom_sf"/>
</dbReference>
<keyword evidence="2" id="KW-0560">Oxidoreductase</keyword>
<keyword evidence="6" id="KW-1185">Reference proteome</keyword>
<dbReference type="InterPro" id="IPR051317">
    <property type="entry name" value="Gfo/Idh/MocA_oxidoreduct"/>
</dbReference>
<dbReference type="EMBL" id="JASBNA010000001">
    <property type="protein sequence ID" value="KAK7695539.1"/>
    <property type="molecule type" value="Genomic_DNA"/>
</dbReference>
<evidence type="ECO:0000256" key="1">
    <source>
        <dbReference type="ARBA" id="ARBA00010928"/>
    </source>
</evidence>
<dbReference type="PANTHER" id="PTHR43708:SF5">
    <property type="entry name" value="CONSERVED EXPRESSED OXIDOREDUCTASE (EUROFUNG)-RELATED"/>
    <property type="match status" value="1"/>
</dbReference>
<reference evidence="5 6" key="1">
    <citation type="submission" date="2022-09" db="EMBL/GenBank/DDBJ databases">
        <authorList>
            <person name="Palmer J.M."/>
        </authorList>
    </citation>
    <scope>NUCLEOTIDE SEQUENCE [LARGE SCALE GENOMIC DNA]</scope>
    <source>
        <strain evidence="5 6">DSM 7382</strain>
    </source>
</reference>
<evidence type="ECO:0000313" key="5">
    <source>
        <dbReference type="EMBL" id="KAK7695539.1"/>
    </source>
</evidence>
<dbReference type="InterPro" id="IPR000683">
    <property type="entry name" value="Gfo/Idh/MocA-like_OxRdtase_N"/>
</dbReference>
<dbReference type="Gene3D" id="3.30.360.10">
    <property type="entry name" value="Dihydrodipicolinate Reductase, domain 2"/>
    <property type="match status" value="1"/>
</dbReference>
<dbReference type="GO" id="GO:0000166">
    <property type="term" value="F:nucleotide binding"/>
    <property type="evidence" value="ECO:0007669"/>
    <property type="project" value="InterPro"/>
</dbReference>
<dbReference type="Pfam" id="PF02894">
    <property type="entry name" value="GFO_IDH_MocA_C"/>
    <property type="match status" value="1"/>
</dbReference>
<dbReference type="Pfam" id="PF01408">
    <property type="entry name" value="GFO_IDH_MocA"/>
    <property type="match status" value="1"/>
</dbReference>
<accession>A0AAW0GW50</accession>
<sequence>MASPIKTCVLGVGLAGLTFHVPFVLALPHLFKLHAVLERKPAGPGGKLQERFGPEAAKDVKIYNSLEAVLADPEIELVIVGTPSETHYEFTKKVLEAGKHVLCDKPITATFAQATEIDELAKSKKLVAYPYQNRRWDSDFLGLRSLLSLSPENPQSLGNLYEFESRFDRFRDVLKGTWKDLPLPASGQTYDLGAHLIDQALVLFGRPAKVTAQIENLRGLGSEQLDDSFTINLHYPSLPQRTTASVTPTSFTAILRSTMLSVRSSQPRYVVRGTGGTFLKFGVDTQEDQLKVIKSPSEIVDATNTVYGQEPEEIWGTVENLIDGQVVKSIWPSTAKGQYVGLFKDVAAAIREGKTPAVKWAESAEVIEIIELAKQSSREGRTVVVPPRA</sequence>
<evidence type="ECO:0000259" key="3">
    <source>
        <dbReference type="Pfam" id="PF01408"/>
    </source>
</evidence>
<comment type="caution">
    <text evidence="5">The sequence shown here is derived from an EMBL/GenBank/DDBJ whole genome shotgun (WGS) entry which is preliminary data.</text>
</comment>